<evidence type="ECO:0000313" key="1">
    <source>
        <dbReference type="EMBL" id="KIO01068.1"/>
    </source>
</evidence>
<keyword evidence="2" id="KW-1185">Reference proteome</keyword>
<reference evidence="2" key="2">
    <citation type="submission" date="2015-01" db="EMBL/GenBank/DDBJ databases">
        <title>Evolutionary Origins and Diversification of the Mycorrhizal Mutualists.</title>
        <authorList>
            <consortium name="DOE Joint Genome Institute"/>
            <consortium name="Mycorrhizal Genomics Consortium"/>
            <person name="Kohler A."/>
            <person name="Kuo A."/>
            <person name="Nagy L.G."/>
            <person name="Floudas D."/>
            <person name="Copeland A."/>
            <person name="Barry K.W."/>
            <person name="Cichocki N."/>
            <person name="Veneault-Fourrey C."/>
            <person name="LaButti K."/>
            <person name="Lindquist E.A."/>
            <person name="Lipzen A."/>
            <person name="Lundell T."/>
            <person name="Morin E."/>
            <person name="Murat C."/>
            <person name="Riley R."/>
            <person name="Ohm R."/>
            <person name="Sun H."/>
            <person name="Tunlid A."/>
            <person name="Henrissat B."/>
            <person name="Grigoriev I.V."/>
            <person name="Hibbett D.S."/>
            <person name="Martin F."/>
        </authorList>
    </citation>
    <scope>NUCLEOTIDE SEQUENCE [LARGE SCALE GENOMIC DNA]</scope>
    <source>
        <strain evidence="2">Marx 270</strain>
    </source>
</reference>
<protein>
    <submittedName>
        <fullName evidence="1">Uncharacterized protein</fullName>
    </submittedName>
</protein>
<gene>
    <name evidence="1" type="ORF">M404DRAFT_1003359</name>
</gene>
<dbReference type="InParanoid" id="A0A0C3IW58"/>
<dbReference type="HOGENOM" id="CLU_1482585_0_0_1"/>
<dbReference type="AlphaFoldDB" id="A0A0C3IW58"/>
<organism evidence="1 2">
    <name type="scientific">Pisolithus tinctorius Marx 270</name>
    <dbReference type="NCBI Taxonomy" id="870435"/>
    <lineage>
        <taxon>Eukaryota</taxon>
        <taxon>Fungi</taxon>
        <taxon>Dikarya</taxon>
        <taxon>Basidiomycota</taxon>
        <taxon>Agaricomycotina</taxon>
        <taxon>Agaricomycetes</taxon>
        <taxon>Agaricomycetidae</taxon>
        <taxon>Boletales</taxon>
        <taxon>Sclerodermatineae</taxon>
        <taxon>Pisolithaceae</taxon>
        <taxon>Pisolithus</taxon>
    </lineage>
</organism>
<dbReference type="PANTHER" id="PTHR10622:SF10">
    <property type="entry name" value="HET DOMAIN-CONTAINING PROTEIN"/>
    <property type="match status" value="1"/>
</dbReference>
<proteinExistence type="predicted"/>
<dbReference type="PANTHER" id="PTHR10622">
    <property type="entry name" value="HET DOMAIN-CONTAINING PROTEIN"/>
    <property type="match status" value="1"/>
</dbReference>
<sequence>MGSARRITRPEDVVYSLCGVFDLHLPILYGESADKALERPSAEITSQSGDVSVLGWVGEVSSFHSCFPTNLMSYQTTPCVQSTSRDLSRRSREAMDLKRAGKLWSDLAELPFPQFINHTLKLPSIVHQVTVMKPGATPTPQTHAYEIQASAPGANPAHVSQTWRFGHQVAIHSCPPMASQVA</sequence>
<reference evidence="1 2" key="1">
    <citation type="submission" date="2014-04" db="EMBL/GenBank/DDBJ databases">
        <authorList>
            <consortium name="DOE Joint Genome Institute"/>
            <person name="Kuo A."/>
            <person name="Kohler A."/>
            <person name="Costa M.D."/>
            <person name="Nagy L.G."/>
            <person name="Floudas D."/>
            <person name="Copeland A."/>
            <person name="Barry K.W."/>
            <person name="Cichocki N."/>
            <person name="Veneault-Fourrey C."/>
            <person name="LaButti K."/>
            <person name="Lindquist E.A."/>
            <person name="Lipzen A."/>
            <person name="Lundell T."/>
            <person name="Morin E."/>
            <person name="Murat C."/>
            <person name="Sun H."/>
            <person name="Tunlid A."/>
            <person name="Henrissat B."/>
            <person name="Grigoriev I.V."/>
            <person name="Hibbett D.S."/>
            <person name="Martin F."/>
            <person name="Nordberg H.P."/>
            <person name="Cantor M.N."/>
            <person name="Hua S.X."/>
        </authorList>
    </citation>
    <scope>NUCLEOTIDE SEQUENCE [LARGE SCALE GENOMIC DNA]</scope>
    <source>
        <strain evidence="1 2">Marx 270</strain>
    </source>
</reference>
<name>A0A0C3IW58_PISTI</name>
<dbReference type="STRING" id="870435.A0A0C3IW58"/>
<dbReference type="EMBL" id="KN831991">
    <property type="protein sequence ID" value="KIO01068.1"/>
    <property type="molecule type" value="Genomic_DNA"/>
</dbReference>
<evidence type="ECO:0000313" key="2">
    <source>
        <dbReference type="Proteomes" id="UP000054217"/>
    </source>
</evidence>
<dbReference type="OrthoDB" id="2691029at2759"/>
<accession>A0A0C3IW58</accession>
<dbReference type="Proteomes" id="UP000054217">
    <property type="component" value="Unassembled WGS sequence"/>
</dbReference>